<comment type="similarity">
    <text evidence="1">Belongs to the short-chain dehydrogenases/reductases (SDR) family.</text>
</comment>
<evidence type="ECO:0000256" key="1">
    <source>
        <dbReference type="ARBA" id="ARBA00006484"/>
    </source>
</evidence>
<evidence type="ECO:0000256" key="2">
    <source>
        <dbReference type="ARBA" id="ARBA00023002"/>
    </source>
</evidence>
<dbReference type="Proteomes" id="UP000252357">
    <property type="component" value="Unassembled WGS sequence"/>
</dbReference>
<keyword evidence="2" id="KW-0560">Oxidoreductase</keyword>
<name>A0A368L7D7_9BURK</name>
<proteinExistence type="inferred from homology"/>
<evidence type="ECO:0000259" key="3">
    <source>
        <dbReference type="SMART" id="SM00822"/>
    </source>
</evidence>
<dbReference type="CDD" id="cd05233">
    <property type="entry name" value="SDR_c"/>
    <property type="match status" value="1"/>
</dbReference>
<dbReference type="Pfam" id="PF13561">
    <property type="entry name" value="adh_short_C2"/>
    <property type="match status" value="1"/>
</dbReference>
<keyword evidence="5" id="KW-1185">Reference proteome</keyword>
<dbReference type="OrthoDB" id="156828at2"/>
<reference evidence="4 5" key="1">
    <citation type="journal article" date="2018" name="Int. J. Syst. Evol. Microbiol.">
        <title>Parvibium lacunae gen. nov., sp. nov., a new member of the family Alcaligenaceae isolated from a freshwater pond.</title>
        <authorList>
            <person name="Chen W.M."/>
            <person name="Xie P.B."/>
            <person name="Hsu M.Y."/>
            <person name="Sheu S.Y."/>
        </authorList>
    </citation>
    <scope>NUCLEOTIDE SEQUENCE [LARGE SCALE GENOMIC DNA]</scope>
    <source>
        <strain evidence="4 5">KMB9</strain>
    </source>
</reference>
<gene>
    <name evidence="4" type="ORF">DU000_02075</name>
</gene>
<dbReference type="PANTHER" id="PTHR42760:SF133">
    <property type="entry name" value="3-OXOACYL-[ACYL-CARRIER-PROTEIN] REDUCTASE"/>
    <property type="match status" value="1"/>
</dbReference>
<accession>A0A368L7D7</accession>
<evidence type="ECO:0000313" key="4">
    <source>
        <dbReference type="EMBL" id="RCS59536.1"/>
    </source>
</evidence>
<dbReference type="Gene3D" id="3.40.50.720">
    <property type="entry name" value="NAD(P)-binding Rossmann-like Domain"/>
    <property type="match status" value="1"/>
</dbReference>
<dbReference type="InterPro" id="IPR057326">
    <property type="entry name" value="KR_dom"/>
</dbReference>
<feature type="domain" description="Ketoreductase" evidence="3">
    <location>
        <begin position="15"/>
        <end position="200"/>
    </location>
</feature>
<dbReference type="PRINTS" id="PR00081">
    <property type="entry name" value="GDHRDH"/>
</dbReference>
<dbReference type="InterPro" id="IPR036291">
    <property type="entry name" value="NAD(P)-bd_dom_sf"/>
</dbReference>
<dbReference type="AlphaFoldDB" id="A0A368L7D7"/>
<dbReference type="SUPFAM" id="SSF51735">
    <property type="entry name" value="NAD(P)-binding Rossmann-fold domains"/>
    <property type="match status" value="1"/>
</dbReference>
<dbReference type="EMBL" id="QPGB01000001">
    <property type="protein sequence ID" value="RCS59536.1"/>
    <property type="molecule type" value="Genomic_DNA"/>
</dbReference>
<dbReference type="PANTHER" id="PTHR42760">
    <property type="entry name" value="SHORT-CHAIN DEHYDROGENASES/REDUCTASES FAMILY MEMBER"/>
    <property type="match status" value="1"/>
</dbReference>
<dbReference type="InterPro" id="IPR002347">
    <property type="entry name" value="SDR_fam"/>
</dbReference>
<organism evidence="4 5">
    <name type="scientific">Parvibium lacunae</name>
    <dbReference type="NCBI Taxonomy" id="1888893"/>
    <lineage>
        <taxon>Bacteria</taxon>
        <taxon>Pseudomonadati</taxon>
        <taxon>Pseudomonadota</taxon>
        <taxon>Betaproteobacteria</taxon>
        <taxon>Burkholderiales</taxon>
        <taxon>Alcaligenaceae</taxon>
        <taxon>Parvibium</taxon>
    </lineage>
</organism>
<sequence>MNCKSLESKKEIMMQSILITGATGAIGSALAQQVLQQATAPIHLHLVARQAEPLAALSVQLAAVQPAAHIATYSADLTQESAVQSLFDTLAASAAPPTALAHCVGSTVIKPLHLTALADFMAQYEQNTVSAFLVLKAFVAQRLKAKQGGSAALVSSVVAHAGFANHEAVAAAKAGVAALVQSAAATYADRGIRVNAVSPALTRSNLTARFIATPEAEARSASMIPLGRIGEPADIAALLAFLLSDHSAFITGQVIPVDGGQAQLKPLPKMTVSK</sequence>
<comment type="caution">
    <text evidence="4">The sequence shown here is derived from an EMBL/GenBank/DDBJ whole genome shotgun (WGS) entry which is preliminary data.</text>
</comment>
<evidence type="ECO:0000313" key="5">
    <source>
        <dbReference type="Proteomes" id="UP000252357"/>
    </source>
</evidence>
<protein>
    <submittedName>
        <fullName evidence="4">SDR family NAD(P)-dependent oxidoreductase</fullName>
    </submittedName>
</protein>
<dbReference type="SMART" id="SM00822">
    <property type="entry name" value="PKS_KR"/>
    <property type="match status" value="1"/>
</dbReference>
<dbReference type="GO" id="GO:0006633">
    <property type="term" value="P:fatty acid biosynthetic process"/>
    <property type="evidence" value="ECO:0007669"/>
    <property type="project" value="TreeGrafter"/>
</dbReference>
<dbReference type="GO" id="GO:0016616">
    <property type="term" value="F:oxidoreductase activity, acting on the CH-OH group of donors, NAD or NADP as acceptor"/>
    <property type="evidence" value="ECO:0007669"/>
    <property type="project" value="TreeGrafter"/>
</dbReference>
<dbReference type="GO" id="GO:0048038">
    <property type="term" value="F:quinone binding"/>
    <property type="evidence" value="ECO:0007669"/>
    <property type="project" value="TreeGrafter"/>
</dbReference>